<name>A0A5N5W4E6_STRMB</name>
<dbReference type="Proteomes" id="UP000327000">
    <property type="component" value="Unassembled WGS sequence"/>
</dbReference>
<dbReference type="SUPFAM" id="SSF53474">
    <property type="entry name" value="alpha/beta-Hydrolases"/>
    <property type="match status" value="1"/>
</dbReference>
<dbReference type="InterPro" id="IPR000073">
    <property type="entry name" value="AB_hydrolase_1"/>
</dbReference>
<dbReference type="PRINTS" id="PR00111">
    <property type="entry name" value="ABHYDROLASE"/>
</dbReference>
<dbReference type="RefSeq" id="WP_004954881.1">
    <property type="nucleotide sequence ID" value="NZ_JBFADJ010000003.1"/>
</dbReference>
<sequence>MKREGIESWDLAYDGKQDLHETEDGCKLYYEVRGESGPVVTFVSTIYVVSTAWRNFTGSLVDGHRLLTYDLRNQGASESKPADFARHADDLRSLLDGLGIEKTYLVGTSISTLICRDFAVAHPDRVAGLVLVGPPLSPKGSSRRRRIAKSWLNALETGGPRALFDLIYPLVFGEKAIAEGGSGAYLALRERFLAMNSTAQLAANLREALEAEDKAELLERISAPTLLLSGDDDFSTTESTLRNVAGLLKSAAVEIIEECGHLPYFERPDDFQDAIARFVASVEGGGFPETFVPRAAGALV</sequence>
<protein>
    <submittedName>
        <fullName evidence="2">Alpha/beta hydrolase</fullName>
    </submittedName>
</protein>
<dbReference type="PANTHER" id="PTHR43194">
    <property type="entry name" value="HYDROLASE ALPHA/BETA FOLD FAMILY"/>
    <property type="match status" value="1"/>
</dbReference>
<keyword evidence="2" id="KW-0378">Hydrolase</keyword>
<keyword evidence="3" id="KW-1185">Reference proteome</keyword>
<dbReference type="Pfam" id="PF12697">
    <property type="entry name" value="Abhydrolase_6"/>
    <property type="match status" value="1"/>
</dbReference>
<evidence type="ECO:0000313" key="2">
    <source>
        <dbReference type="EMBL" id="KAB7837202.1"/>
    </source>
</evidence>
<reference evidence="2 3" key="1">
    <citation type="journal article" date="2019" name="Microb. Cell Fact.">
        <title>Exploring novel herbicidin analogues by transcriptional regulator overexpression and MS/MS molecular networking.</title>
        <authorList>
            <person name="Shi Y."/>
            <person name="Gu R."/>
            <person name="Li Y."/>
            <person name="Wang X."/>
            <person name="Ren W."/>
            <person name="Li X."/>
            <person name="Wang L."/>
            <person name="Xie Y."/>
            <person name="Hong B."/>
        </authorList>
    </citation>
    <scope>NUCLEOTIDE SEQUENCE [LARGE SCALE GENOMIC DNA]</scope>
    <source>
        <strain evidence="2 3">US-43</strain>
    </source>
</reference>
<dbReference type="AlphaFoldDB" id="A0A5N5W4E6"/>
<dbReference type="EMBL" id="VOKX01000097">
    <property type="protein sequence ID" value="KAB7837202.1"/>
    <property type="molecule type" value="Genomic_DNA"/>
</dbReference>
<feature type="domain" description="AB hydrolase-1" evidence="1">
    <location>
        <begin position="50"/>
        <end position="271"/>
    </location>
</feature>
<dbReference type="InterPro" id="IPR050228">
    <property type="entry name" value="Carboxylesterase_BioH"/>
</dbReference>
<dbReference type="GO" id="GO:0016787">
    <property type="term" value="F:hydrolase activity"/>
    <property type="evidence" value="ECO:0007669"/>
    <property type="project" value="UniProtKB-KW"/>
</dbReference>
<organism evidence="2 3">
    <name type="scientific">Streptomyces mobaraensis</name>
    <name type="common">Streptoverticillium mobaraense</name>
    <dbReference type="NCBI Taxonomy" id="35621"/>
    <lineage>
        <taxon>Bacteria</taxon>
        <taxon>Bacillati</taxon>
        <taxon>Actinomycetota</taxon>
        <taxon>Actinomycetes</taxon>
        <taxon>Kitasatosporales</taxon>
        <taxon>Streptomycetaceae</taxon>
        <taxon>Streptomyces</taxon>
    </lineage>
</organism>
<dbReference type="InterPro" id="IPR029058">
    <property type="entry name" value="AB_hydrolase_fold"/>
</dbReference>
<gene>
    <name evidence="2" type="ORF">FRZ00_23455</name>
</gene>
<evidence type="ECO:0000259" key="1">
    <source>
        <dbReference type="Pfam" id="PF12697"/>
    </source>
</evidence>
<proteinExistence type="predicted"/>
<dbReference type="PANTHER" id="PTHR43194:SF2">
    <property type="entry name" value="PEROXISOMAL MEMBRANE PROTEIN LPX1"/>
    <property type="match status" value="1"/>
</dbReference>
<dbReference type="OrthoDB" id="9796770at2"/>
<evidence type="ECO:0000313" key="3">
    <source>
        <dbReference type="Proteomes" id="UP000327000"/>
    </source>
</evidence>
<accession>A0A5N5W4E6</accession>
<dbReference type="InterPro" id="IPR000639">
    <property type="entry name" value="Epox_hydrolase-like"/>
</dbReference>
<comment type="caution">
    <text evidence="2">The sequence shown here is derived from an EMBL/GenBank/DDBJ whole genome shotgun (WGS) entry which is preliminary data.</text>
</comment>
<dbReference type="Gene3D" id="3.40.50.1820">
    <property type="entry name" value="alpha/beta hydrolase"/>
    <property type="match status" value="1"/>
</dbReference>
<dbReference type="PRINTS" id="PR00412">
    <property type="entry name" value="EPOXHYDRLASE"/>
</dbReference>